<organism evidence="4 5">
    <name type="scientific">Ktedonospora formicarum</name>
    <dbReference type="NCBI Taxonomy" id="2778364"/>
    <lineage>
        <taxon>Bacteria</taxon>
        <taxon>Bacillati</taxon>
        <taxon>Chloroflexota</taxon>
        <taxon>Ktedonobacteria</taxon>
        <taxon>Ktedonobacterales</taxon>
        <taxon>Ktedonobacteraceae</taxon>
        <taxon>Ktedonospora</taxon>
    </lineage>
</organism>
<evidence type="ECO:0000259" key="3">
    <source>
        <dbReference type="SMART" id="SM00822"/>
    </source>
</evidence>
<keyword evidence="2" id="KW-0560">Oxidoreductase</keyword>
<keyword evidence="5" id="KW-1185">Reference proteome</keyword>
<dbReference type="SMART" id="SM00822">
    <property type="entry name" value="PKS_KR"/>
    <property type="match status" value="1"/>
</dbReference>
<dbReference type="Proteomes" id="UP000612362">
    <property type="component" value="Unassembled WGS sequence"/>
</dbReference>
<evidence type="ECO:0000256" key="2">
    <source>
        <dbReference type="ARBA" id="ARBA00023002"/>
    </source>
</evidence>
<dbReference type="InterPro" id="IPR036291">
    <property type="entry name" value="NAD(P)-bd_dom_sf"/>
</dbReference>
<accession>A0A8J3I9N4</accession>
<evidence type="ECO:0000256" key="1">
    <source>
        <dbReference type="ARBA" id="ARBA00006484"/>
    </source>
</evidence>
<evidence type="ECO:0000313" key="5">
    <source>
        <dbReference type="Proteomes" id="UP000612362"/>
    </source>
</evidence>
<dbReference type="InterPro" id="IPR002347">
    <property type="entry name" value="SDR_fam"/>
</dbReference>
<gene>
    <name evidence="4" type="ORF">KSX_79410</name>
</gene>
<sequence>MRLQGKTALVTGATSGIGQAIAQVFVREGAQVIITGRNKERGQAVVEAIRLAGGSAVFIAANLASQRDIESLAVQALNAFGRIDILVNNAGLLLSGATGQTDEATFDAVVATNFKAPFYLTAALAPQMAERRAGKIINITTISAHRGFPTASLYGATKAALTLLTKAWASEFGPNGINVNAIAPGPVRTPGAEESMGERLDQVASMLPARRVGFPSEIAEAALYLASEEASFIHGAILPIDGGRLAI</sequence>
<dbReference type="RefSeq" id="WP_220199046.1">
    <property type="nucleotide sequence ID" value="NZ_BNJF01000006.1"/>
</dbReference>
<proteinExistence type="inferred from homology"/>
<dbReference type="EMBL" id="BNJF01000006">
    <property type="protein sequence ID" value="GHO49778.1"/>
    <property type="molecule type" value="Genomic_DNA"/>
</dbReference>
<evidence type="ECO:0000313" key="4">
    <source>
        <dbReference type="EMBL" id="GHO49778.1"/>
    </source>
</evidence>
<name>A0A8J3I9N4_9CHLR</name>
<dbReference type="PANTHER" id="PTHR43639">
    <property type="entry name" value="OXIDOREDUCTASE, SHORT-CHAIN DEHYDROGENASE/REDUCTASE FAMILY (AFU_ORTHOLOGUE AFUA_5G02870)"/>
    <property type="match status" value="1"/>
</dbReference>
<dbReference type="Pfam" id="PF13561">
    <property type="entry name" value="adh_short_C2"/>
    <property type="match status" value="1"/>
</dbReference>
<dbReference type="InterPro" id="IPR057326">
    <property type="entry name" value="KR_dom"/>
</dbReference>
<dbReference type="PRINTS" id="PR00080">
    <property type="entry name" value="SDRFAMILY"/>
</dbReference>
<feature type="domain" description="Ketoreductase" evidence="3">
    <location>
        <begin position="6"/>
        <end position="206"/>
    </location>
</feature>
<dbReference type="GO" id="GO:0016491">
    <property type="term" value="F:oxidoreductase activity"/>
    <property type="evidence" value="ECO:0007669"/>
    <property type="project" value="UniProtKB-KW"/>
</dbReference>
<protein>
    <submittedName>
        <fullName evidence="4">Short-chain dehydrogenase</fullName>
    </submittedName>
</protein>
<dbReference type="SUPFAM" id="SSF51735">
    <property type="entry name" value="NAD(P)-binding Rossmann-fold domains"/>
    <property type="match status" value="1"/>
</dbReference>
<dbReference type="CDD" id="cd05233">
    <property type="entry name" value="SDR_c"/>
    <property type="match status" value="1"/>
</dbReference>
<reference evidence="4" key="1">
    <citation type="submission" date="2020-10" db="EMBL/GenBank/DDBJ databases">
        <title>Taxonomic study of unclassified bacteria belonging to the class Ktedonobacteria.</title>
        <authorList>
            <person name="Yabe S."/>
            <person name="Wang C.M."/>
            <person name="Zheng Y."/>
            <person name="Sakai Y."/>
            <person name="Cavaletti L."/>
            <person name="Monciardini P."/>
            <person name="Donadio S."/>
        </authorList>
    </citation>
    <scope>NUCLEOTIDE SEQUENCE</scope>
    <source>
        <strain evidence="4">SOSP1-1</strain>
    </source>
</reference>
<dbReference type="PRINTS" id="PR00081">
    <property type="entry name" value="GDHRDH"/>
</dbReference>
<dbReference type="AlphaFoldDB" id="A0A8J3I9N4"/>
<dbReference type="Gene3D" id="3.40.50.720">
    <property type="entry name" value="NAD(P)-binding Rossmann-like Domain"/>
    <property type="match status" value="1"/>
</dbReference>
<dbReference type="FunFam" id="3.40.50.720:FF:000084">
    <property type="entry name" value="Short-chain dehydrogenase reductase"/>
    <property type="match status" value="1"/>
</dbReference>
<comment type="caution">
    <text evidence="4">The sequence shown here is derived from an EMBL/GenBank/DDBJ whole genome shotgun (WGS) entry which is preliminary data.</text>
</comment>
<dbReference type="NCBIfam" id="NF005559">
    <property type="entry name" value="PRK07231.1"/>
    <property type="match status" value="1"/>
</dbReference>
<dbReference type="PANTHER" id="PTHR43639:SF1">
    <property type="entry name" value="SHORT-CHAIN DEHYDROGENASE_REDUCTASE FAMILY PROTEIN"/>
    <property type="match status" value="1"/>
</dbReference>
<comment type="similarity">
    <text evidence="1">Belongs to the short-chain dehydrogenases/reductases (SDR) family.</text>
</comment>